<dbReference type="GO" id="GO:0008146">
    <property type="term" value="F:sulfotransferase activity"/>
    <property type="evidence" value="ECO:0007669"/>
    <property type="project" value="InterPro"/>
</dbReference>
<proteinExistence type="inferred from homology"/>
<organism evidence="4 5">
    <name type="scientific">Clytia hemisphaerica</name>
    <dbReference type="NCBI Taxonomy" id="252671"/>
    <lineage>
        <taxon>Eukaryota</taxon>
        <taxon>Metazoa</taxon>
        <taxon>Cnidaria</taxon>
        <taxon>Hydrozoa</taxon>
        <taxon>Hydroidolina</taxon>
        <taxon>Leptothecata</taxon>
        <taxon>Obeliida</taxon>
        <taxon>Clytiidae</taxon>
        <taxon>Clytia</taxon>
    </lineage>
</organism>
<protein>
    <recommendedName>
        <fullName evidence="3">Sulfotransferase domain-containing protein</fullName>
    </recommendedName>
</protein>
<feature type="domain" description="Sulfotransferase" evidence="3">
    <location>
        <begin position="70"/>
        <end position="319"/>
    </location>
</feature>
<evidence type="ECO:0000313" key="4">
    <source>
        <dbReference type="EnsemblMetazoa" id="CLYHEMP003260.1"/>
    </source>
</evidence>
<evidence type="ECO:0000313" key="5">
    <source>
        <dbReference type="Proteomes" id="UP000594262"/>
    </source>
</evidence>
<reference evidence="4" key="1">
    <citation type="submission" date="2021-01" db="UniProtKB">
        <authorList>
            <consortium name="EnsemblMetazoa"/>
        </authorList>
    </citation>
    <scope>IDENTIFICATION</scope>
</reference>
<dbReference type="Proteomes" id="UP000594262">
    <property type="component" value="Unplaced"/>
</dbReference>
<dbReference type="PANTHER" id="PTHR11783">
    <property type="entry name" value="SULFOTRANSFERASE SULT"/>
    <property type="match status" value="1"/>
</dbReference>
<dbReference type="AlphaFoldDB" id="A0A7M5V466"/>
<comment type="similarity">
    <text evidence="1">Belongs to the sulfotransferase 1 family.</text>
</comment>
<dbReference type="Pfam" id="PF00685">
    <property type="entry name" value="Sulfotransfer_1"/>
    <property type="match status" value="1"/>
</dbReference>
<evidence type="ECO:0000256" key="2">
    <source>
        <dbReference type="ARBA" id="ARBA00022679"/>
    </source>
</evidence>
<dbReference type="Gene3D" id="3.40.50.300">
    <property type="entry name" value="P-loop containing nucleotide triphosphate hydrolases"/>
    <property type="match status" value="1"/>
</dbReference>
<dbReference type="EnsemblMetazoa" id="CLYHEMT003260.1">
    <property type="protein sequence ID" value="CLYHEMP003260.1"/>
    <property type="gene ID" value="CLYHEMG003260"/>
</dbReference>
<evidence type="ECO:0000256" key="1">
    <source>
        <dbReference type="ARBA" id="ARBA00005771"/>
    </source>
</evidence>
<dbReference type="OrthoDB" id="5973838at2759"/>
<keyword evidence="5" id="KW-1185">Reference proteome</keyword>
<dbReference type="GeneID" id="136814503"/>
<evidence type="ECO:0000259" key="3">
    <source>
        <dbReference type="Pfam" id="PF00685"/>
    </source>
</evidence>
<dbReference type="RefSeq" id="XP_066927159.1">
    <property type="nucleotide sequence ID" value="XM_067071058.1"/>
</dbReference>
<sequence>MAATNDDTRENQRPEIYNELITDEEVLKFRRQIDDIEFKGLSFVQPYGYIFSERYIKYHNQFQNFQMFEDDVFIATYPRCGTRWMQELVWRVRNDQEALSTEYLNVRVPMLDFCINFEEDAHNFSPISNCDNLPRPRAFKTHLAYDLLPKQFHQQKKGKAIFVIRNPRDICQSLLNYFQNIENYTGDIQTIANIMTKDGIGLFYGPFFKVVLSYWNKRHDDNILIVFYEEMQKDLGSVIQKVADFLNVSITTDRVEHLVDFLSFNSMKDNKSSLFSSEFMSKSAARMYHKGRVGSWKDVFTPEMIQQFEEWENKHLKNTDLKFIYE</sequence>
<name>A0A7M5V466_9CNID</name>
<dbReference type="InterPro" id="IPR027417">
    <property type="entry name" value="P-loop_NTPase"/>
</dbReference>
<dbReference type="SUPFAM" id="SSF52540">
    <property type="entry name" value="P-loop containing nucleoside triphosphate hydrolases"/>
    <property type="match status" value="1"/>
</dbReference>
<dbReference type="InterPro" id="IPR000863">
    <property type="entry name" value="Sulfotransferase_dom"/>
</dbReference>
<accession>A0A7M5V466</accession>
<keyword evidence="2" id="KW-0808">Transferase</keyword>